<organism evidence="2">
    <name type="scientific">Oryza sativa subsp. japonica</name>
    <name type="common">Rice</name>
    <dbReference type="NCBI Taxonomy" id="39947"/>
    <lineage>
        <taxon>Eukaryota</taxon>
        <taxon>Viridiplantae</taxon>
        <taxon>Streptophyta</taxon>
        <taxon>Embryophyta</taxon>
        <taxon>Tracheophyta</taxon>
        <taxon>Spermatophyta</taxon>
        <taxon>Magnoliopsida</taxon>
        <taxon>Liliopsida</taxon>
        <taxon>Poales</taxon>
        <taxon>Poaceae</taxon>
        <taxon>BOP clade</taxon>
        <taxon>Oryzoideae</taxon>
        <taxon>Oryzeae</taxon>
        <taxon>Oryzinae</taxon>
        <taxon>Oryza</taxon>
        <taxon>Oryza sativa</taxon>
    </lineage>
</organism>
<feature type="region of interest" description="Disordered" evidence="1">
    <location>
        <begin position="1"/>
        <end position="32"/>
    </location>
</feature>
<protein>
    <submittedName>
        <fullName evidence="2">Uncharacterized protein</fullName>
    </submittedName>
</protein>
<dbReference type="EMBL" id="CM000139">
    <property type="protein sequence ID" value="EAZ22704.1"/>
    <property type="molecule type" value="Genomic_DNA"/>
</dbReference>
<accession>A3A5W5</accession>
<proteinExistence type="predicted"/>
<reference evidence="2" key="2">
    <citation type="submission" date="2008-12" db="EMBL/GenBank/DDBJ databases">
        <title>Improved gene annotation of the rice (Oryza sativa) genomes.</title>
        <authorList>
            <person name="Wang J."/>
            <person name="Li R."/>
            <person name="Fan W."/>
            <person name="Huang Q."/>
            <person name="Zhang J."/>
            <person name="Zhou Y."/>
            <person name="Hu Y."/>
            <person name="Zi S."/>
            <person name="Li J."/>
            <person name="Ni P."/>
            <person name="Zheng H."/>
            <person name="Zhang Y."/>
            <person name="Zhao M."/>
            <person name="Hao Q."/>
            <person name="McDermott J."/>
            <person name="Samudrala R."/>
            <person name="Kristiansen K."/>
            <person name="Wong G.K.-S."/>
        </authorList>
    </citation>
    <scope>NUCLEOTIDE SEQUENCE</scope>
</reference>
<sequence>MEDHVSPVSEAKAREMRGVKGDDGVGVGDDGVSSATEVIRDWENNMATSLRRKRRGEGEVSGVAGLA</sequence>
<evidence type="ECO:0000256" key="1">
    <source>
        <dbReference type="SAM" id="MobiDB-lite"/>
    </source>
</evidence>
<gene>
    <name evidence="2" type="ORF">OsJ_06376</name>
</gene>
<dbReference type="AlphaFoldDB" id="A3A5W5"/>
<dbReference type="Proteomes" id="UP000007752">
    <property type="component" value="Chromosome 2"/>
</dbReference>
<reference evidence="2" key="1">
    <citation type="journal article" date="2005" name="PLoS Biol.">
        <title>The genomes of Oryza sativa: a history of duplications.</title>
        <authorList>
            <person name="Yu J."/>
            <person name="Wang J."/>
            <person name="Lin W."/>
            <person name="Li S."/>
            <person name="Li H."/>
            <person name="Zhou J."/>
            <person name="Ni P."/>
            <person name="Dong W."/>
            <person name="Hu S."/>
            <person name="Zeng C."/>
            <person name="Zhang J."/>
            <person name="Zhang Y."/>
            <person name="Li R."/>
            <person name="Xu Z."/>
            <person name="Li S."/>
            <person name="Li X."/>
            <person name="Zheng H."/>
            <person name="Cong L."/>
            <person name="Lin L."/>
            <person name="Yin J."/>
            <person name="Geng J."/>
            <person name="Li G."/>
            <person name="Shi J."/>
            <person name="Liu J."/>
            <person name="Lv H."/>
            <person name="Li J."/>
            <person name="Wang J."/>
            <person name="Deng Y."/>
            <person name="Ran L."/>
            <person name="Shi X."/>
            <person name="Wang X."/>
            <person name="Wu Q."/>
            <person name="Li C."/>
            <person name="Ren X."/>
            <person name="Wang J."/>
            <person name="Wang X."/>
            <person name="Li D."/>
            <person name="Liu D."/>
            <person name="Zhang X."/>
            <person name="Ji Z."/>
            <person name="Zhao W."/>
            <person name="Sun Y."/>
            <person name="Zhang Z."/>
            <person name="Bao J."/>
            <person name="Han Y."/>
            <person name="Dong L."/>
            <person name="Ji J."/>
            <person name="Chen P."/>
            <person name="Wu S."/>
            <person name="Liu J."/>
            <person name="Xiao Y."/>
            <person name="Bu D."/>
            <person name="Tan J."/>
            <person name="Yang L."/>
            <person name="Ye C."/>
            <person name="Zhang J."/>
            <person name="Xu J."/>
            <person name="Zhou Y."/>
            <person name="Yu Y."/>
            <person name="Zhang B."/>
            <person name="Zhuang S."/>
            <person name="Wei H."/>
            <person name="Liu B."/>
            <person name="Lei M."/>
            <person name="Yu H."/>
            <person name="Li Y."/>
            <person name="Xu H."/>
            <person name="Wei S."/>
            <person name="He X."/>
            <person name="Fang L."/>
            <person name="Zhang Z."/>
            <person name="Zhang Y."/>
            <person name="Huang X."/>
            <person name="Su Z."/>
            <person name="Tong W."/>
            <person name="Li J."/>
            <person name="Tong Z."/>
            <person name="Li S."/>
            <person name="Ye J."/>
            <person name="Wang L."/>
            <person name="Fang L."/>
            <person name="Lei T."/>
            <person name="Chen C."/>
            <person name="Chen H."/>
            <person name="Xu Z."/>
            <person name="Li H."/>
            <person name="Huang H."/>
            <person name="Zhang F."/>
            <person name="Xu H."/>
            <person name="Li N."/>
            <person name="Zhao C."/>
            <person name="Li S."/>
            <person name="Dong L."/>
            <person name="Huang Y."/>
            <person name="Li L."/>
            <person name="Xi Y."/>
            <person name="Qi Q."/>
            <person name="Li W."/>
            <person name="Zhang B."/>
            <person name="Hu W."/>
            <person name="Zhang Y."/>
            <person name="Tian X."/>
            <person name="Jiao Y."/>
            <person name="Liang X."/>
            <person name="Jin J."/>
            <person name="Gao L."/>
            <person name="Zheng W."/>
            <person name="Hao B."/>
            <person name="Liu S."/>
            <person name="Wang W."/>
            <person name="Yuan L."/>
            <person name="Cao M."/>
            <person name="McDermott J."/>
            <person name="Samudrala R."/>
            <person name="Wang J."/>
            <person name="Wong G.K."/>
            <person name="Yang H."/>
        </authorList>
    </citation>
    <scope>NUCLEOTIDE SEQUENCE [LARGE SCALE GENOMIC DNA]</scope>
</reference>
<evidence type="ECO:0000313" key="2">
    <source>
        <dbReference type="EMBL" id="EAZ22704.1"/>
    </source>
</evidence>
<name>A3A5W5_ORYSJ</name>
<feature type="compositionally biased region" description="Basic and acidic residues" evidence="1">
    <location>
        <begin position="1"/>
        <end position="23"/>
    </location>
</feature>